<accession>A0A2P2IY51</accession>
<reference evidence="1" key="1">
    <citation type="submission" date="2018-02" db="EMBL/GenBank/DDBJ databases">
        <title>Rhizophora mucronata_Transcriptome.</title>
        <authorList>
            <person name="Meera S.P."/>
            <person name="Sreeshan A."/>
            <person name="Augustine A."/>
        </authorList>
    </citation>
    <scope>NUCLEOTIDE SEQUENCE</scope>
    <source>
        <tissue evidence="1">Leaf</tissue>
    </source>
</reference>
<organism evidence="1">
    <name type="scientific">Rhizophora mucronata</name>
    <name type="common">Asiatic mangrove</name>
    <dbReference type="NCBI Taxonomy" id="61149"/>
    <lineage>
        <taxon>Eukaryota</taxon>
        <taxon>Viridiplantae</taxon>
        <taxon>Streptophyta</taxon>
        <taxon>Embryophyta</taxon>
        <taxon>Tracheophyta</taxon>
        <taxon>Spermatophyta</taxon>
        <taxon>Magnoliopsida</taxon>
        <taxon>eudicotyledons</taxon>
        <taxon>Gunneridae</taxon>
        <taxon>Pentapetalae</taxon>
        <taxon>rosids</taxon>
        <taxon>fabids</taxon>
        <taxon>Malpighiales</taxon>
        <taxon>Rhizophoraceae</taxon>
        <taxon>Rhizophora</taxon>
    </lineage>
</organism>
<proteinExistence type="predicted"/>
<name>A0A2P2IY51_RHIMU</name>
<dbReference type="EMBL" id="GGEC01005673">
    <property type="protein sequence ID" value="MBW86156.1"/>
    <property type="molecule type" value="Transcribed_RNA"/>
</dbReference>
<evidence type="ECO:0000313" key="1">
    <source>
        <dbReference type="EMBL" id="MBW86156.1"/>
    </source>
</evidence>
<protein>
    <submittedName>
        <fullName evidence="1">Uncharacterized protein</fullName>
    </submittedName>
</protein>
<dbReference type="AlphaFoldDB" id="A0A2P2IY51"/>
<sequence>MEKLANIPLKHSSYAFLETKGFLSITLTYITSLHKQNKL</sequence>